<dbReference type="GO" id="GO:0046872">
    <property type="term" value="F:metal ion binding"/>
    <property type="evidence" value="ECO:0007669"/>
    <property type="project" value="UniProtKB-KW"/>
</dbReference>
<proteinExistence type="inferred from homology"/>
<evidence type="ECO:0000256" key="1">
    <source>
        <dbReference type="ARBA" id="ARBA00008056"/>
    </source>
</evidence>
<evidence type="ECO:0000256" key="4">
    <source>
        <dbReference type="ARBA" id="ARBA00023004"/>
    </source>
</evidence>
<keyword evidence="8" id="KW-1185">Reference proteome</keyword>
<reference evidence="7" key="1">
    <citation type="submission" date="2023-10" db="EMBL/GenBank/DDBJ databases">
        <title>Chromosome-level genome of the transformable northern wattle, Acacia crassicarpa.</title>
        <authorList>
            <person name="Massaro I."/>
            <person name="Sinha N.R."/>
            <person name="Poethig S."/>
            <person name="Leichty A.R."/>
        </authorList>
    </citation>
    <scope>NUCLEOTIDE SEQUENCE</scope>
    <source>
        <strain evidence="7">Acra3RX</strain>
        <tissue evidence="7">Leaf</tissue>
    </source>
</reference>
<accession>A0AAE1TDR2</accession>
<comment type="similarity">
    <text evidence="1 5">Belongs to the iron/ascorbate-dependent oxidoreductase family.</text>
</comment>
<dbReference type="EMBL" id="JAWXYG010000002">
    <property type="protein sequence ID" value="KAK4281268.1"/>
    <property type="molecule type" value="Genomic_DNA"/>
</dbReference>
<evidence type="ECO:0000256" key="2">
    <source>
        <dbReference type="ARBA" id="ARBA00022723"/>
    </source>
</evidence>
<evidence type="ECO:0000313" key="7">
    <source>
        <dbReference type="EMBL" id="KAK4281268.1"/>
    </source>
</evidence>
<dbReference type="Pfam" id="PF14226">
    <property type="entry name" value="DIOX_N"/>
    <property type="match status" value="1"/>
</dbReference>
<dbReference type="GO" id="GO:0031418">
    <property type="term" value="F:L-ascorbic acid binding"/>
    <property type="evidence" value="ECO:0007669"/>
    <property type="project" value="UniProtKB-KW"/>
</dbReference>
<dbReference type="InterPro" id="IPR027443">
    <property type="entry name" value="IPNS-like_sf"/>
</dbReference>
<dbReference type="GO" id="GO:0016491">
    <property type="term" value="F:oxidoreductase activity"/>
    <property type="evidence" value="ECO:0007669"/>
    <property type="project" value="UniProtKB-KW"/>
</dbReference>
<dbReference type="PANTHER" id="PTHR47991">
    <property type="entry name" value="OXOGLUTARATE/IRON-DEPENDENT DIOXYGENASE"/>
    <property type="match status" value="1"/>
</dbReference>
<evidence type="ECO:0000256" key="5">
    <source>
        <dbReference type="RuleBase" id="RU003682"/>
    </source>
</evidence>
<evidence type="ECO:0000256" key="3">
    <source>
        <dbReference type="ARBA" id="ARBA00022896"/>
    </source>
</evidence>
<keyword evidence="2 5" id="KW-0479">Metal-binding</keyword>
<feature type="domain" description="Fe2OG dioxygenase" evidence="6">
    <location>
        <begin position="189"/>
        <end position="291"/>
    </location>
</feature>
<dbReference type="InterPro" id="IPR005123">
    <property type="entry name" value="Oxoglu/Fe-dep_dioxygenase_dom"/>
</dbReference>
<gene>
    <name evidence="7" type="ORF">QN277_012787</name>
</gene>
<comment type="caution">
    <text evidence="7">The sequence shown here is derived from an EMBL/GenBank/DDBJ whole genome shotgun (WGS) entry which is preliminary data.</text>
</comment>
<protein>
    <recommendedName>
        <fullName evidence="6">Fe2OG dioxygenase domain-containing protein</fullName>
    </recommendedName>
</protein>
<dbReference type="InterPro" id="IPR026992">
    <property type="entry name" value="DIOX_N"/>
</dbReference>
<dbReference type="Proteomes" id="UP001293593">
    <property type="component" value="Unassembled WGS sequence"/>
</dbReference>
<evidence type="ECO:0000313" key="8">
    <source>
        <dbReference type="Proteomes" id="UP001293593"/>
    </source>
</evidence>
<sequence length="340" mass="38523">MEKLVSNWYNVRPVPEDCIYPSEKRPGNIHVPKGEVIPVIDLSEADKGDRNRTLVIQKILKAAQEFGFFQVVNHGVSENVMDETTSVVREFFQMPDESKQHLFTQDFSSKCIYFTSCENYANEKVHMWRDFLQHQCHPLDTWRHFWPESPARYRDIVGACSVGIKNLASRILGLISEGLSLKSGYFDDELSSCMVLTALHYPPCPEPSLALGTCPHDDANLITFVLQDEVSGLQIFKDDQWIGVDPIPHAFVVNVGCLLQVISNDKLRSVKHRVVTNASRFRSSSAFFVTASEGSVIEPAKGVVNEHNPAVYRPFTPKEFCMKFFENDADTEATFNHFKA</sequence>
<dbReference type="InterPro" id="IPR044861">
    <property type="entry name" value="IPNS-like_FE2OG_OXY"/>
</dbReference>
<dbReference type="AlphaFoldDB" id="A0AAE1TDR2"/>
<keyword evidence="3" id="KW-0847">Vitamin C</keyword>
<organism evidence="7 8">
    <name type="scientific">Acacia crassicarpa</name>
    <name type="common">northern wattle</name>
    <dbReference type="NCBI Taxonomy" id="499986"/>
    <lineage>
        <taxon>Eukaryota</taxon>
        <taxon>Viridiplantae</taxon>
        <taxon>Streptophyta</taxon>
        <taxon>Embryophyta</taxon>
        <taxon>Tracheophyta</taxon>
        <taxon>Spermatophyta</taxon>
        <taxon>Magnoliopsida</taxon>
        <taxon>eudicotyledons</taxon>
        <taxon>Gunneridae</taxon>
        <taxon>Pentapetalae</taxon>
        <taxon>rosids</taxon>
        <taxon>fabids</taxon>
        <taxon>Fabales</taxon>
        <taxon>Fabaceae</taxon>
        <taxon>Caesalpinioideae</taxon>
        <taxon>mimosoid clade</taxon>
        <taxon>Acacieae</taxon>
        <taxon>Acacia</taxon>
    </lineage>
</organism>
<dbReference type="Gene3D" id="2.60.120.330">
    <property type="entry name" value="B-lactam Antibiotic, Isopenicillin N Synthase, Chain"/>
    <property type="match status" value="1"/>
</dbReference>
<dbReference type="InterPro" id="IPR050295">
    <property type="entry name" value="Plant_2OG-oxidoreductases"/>
</dbReference>
<dbReference type="SUPFAM" id="SSF51197">
    <property type="entry name" value="Clavaminate synthase-like"/>
    <property type="match status" value="1"/>
</dbReference>
<keyword evidence="4 5" id="KW-0408">Iron</keyword>
<dbReference type="Pfam" id="PF03171">
    <property type="entry name" value="2OG-FeII_Oxy"/>
    <property type="match status" value="1"/>
</dbReference>
<name>A0AAE1TDR2_9FABA</name>
<dbReference type="PROSITE" id="PS51471">
    <property type="entry name" value="FE2OG_OXY"/>
    <property type="match status" value="1"/>
</dbReference>
<keyword evidence="5" id="KW-0560">Oxidoreductase</keyword>
<evidence type="ECO:0000259" key="6">
    <source>
        <dbReference type="PROSITE" id="PS51471"/>
    </source>
</evidence>